<evidence type="ECO:0000256" key="1">
    <source>
        <dbReference type="SAM" id="MobiDB-lite"/>
    </source>
</evidence>
<evidence type="ECO:0000313" key="2">
    <source>
        <dbReference type="EMBL" id="GGO23646.1"/>
    </source>
</evidence>
<dbReference type="EMBL" id="BMMN01000011">
    <property type="protein sequence ID" value="GGO23646.1"/>
    <property type="molecule type" value="Genomic_DNA"/>
</dbReference>
<protein>
    <submittedName>
        <fullName evidence="2">Uncharacterized protein</fullName>
    </submittedName>
</protein>
<feature type="region of interest" description="Disordered" evidence="1">
    <location>
        <begin position="38"/>
        <end position="77"/>
    </location>
</feature>
<accession>A0A8H9H849</accession>
<name>A0A8H9H849_9ACTN</name>
<proteinExistence type="predicted"/>
<gene>
    <name evidence="2" type="ORF">GCM10011574_53270</name>
</gene>
<evidence type="ECO:0000313" key="3">
    <source>
        <dbReference type="Proteomes" id="UP000653480"/>
    </source>
</evidence>
<dbReference type="AlphaFoldDB" id="A0A8H9H849"/>
<comment type="caution">
    <text evidence="2">The sequence shown here is derived from an EMBL/GenBank/DDBJ whole genome shotgun (WGS) entry which is preliminary data.</text>
</comment>
<keyword evidence="3" id="KW-1185">Reference proteome</keyword>
<sequence>MRAVAAVEKYLGAPYLPVIKYREPGPAPVPAVLRRYGGGSPRVHGFASPKARRSGKSSQEKVISGPSARRRMMPDGSAANVAVAERRAGGLISAAGAACRGGRN</sequence>
<reference evidence="2" key="1">
    <citation type="journal article" date="2014" name="Int. J. Syst. Evol. Microbiol.">
        <title>Complete genome sequence of Corynebacterium casei LMG S-19264T (=DSM 44701T), isolated from a smear-ripened cheese.</title>
        <authorList>
            <consortium name="US DOE Joint Genome Institute (JGI-PGF)"/>
            <person name="Walter F."/>
            <person name="Albersmeier A."/>
            <person name="Kalinowski J."/>
            <person name="Ruckert C."/>
        </authorList>
    </citation>
    <scope>NUCLEOTIDE SEQUENCE</scope>
    <source>
        <strain evidence="2">CGMCC 4.7138</strain>
    </source>
</reference>
<reference evidence="2" key="2">
    <citation type="submission" date="2020-09" db="EMBL/GenBank/DDBJ databases">
        <authorList>
            <person name="Sun Q."/>
            <person name="Zhou Y."/>
        </authorList>
    </citation>
    <scope>NUCLEOTIDE SEQUENCE</scope>
    <source>
        <strain evidence="2">CGMCC 4.7138</strain>
    </source>
</reference>
<organism evidence="2 3">
    <name type="scientific">Microbispora bryophytorum</name>
    <dbReference type="NCBI Taxonomy" id="1460882"/>
    <lineage>
        <taxon>Bacteria</taxon>
        <taxon>Bacillati</taxon>
        <taxon>Actinomycetota</taxon>
        <taxon>Actinomycetes</taxon>
        <taxon>Streptosporangiales</taxon>
        <taxon>Streptosporangiaceae</taxon>
        <taxon>Microbispora</taxon>
    </lineage>
</organism>
<dbReference type="Proteomes" id="UP000653480">
    <property type="component" value="Unassembled WGS sequence"/>
</dbReference>